<protein>
    <submittedName>
        <fullName evidence="2">RES family NAD+ phosphorylase</fullName>
    </submittedName>
</protein>
<evidence type="ECO:0000259" key="1">
    <source>
        <dbReference type="SMART" id="SM00953"/>
    </source>
</evidence>
<dbReference type="Pfam" id="PF08808">
    <property type="entry name" value="RES"/>
    <property type="match status" value="1"/>
</dbReference>
<keyword evidence="3" id="KW-1185">Reference proteome</keyword>
<reference evidence="2 3" key="1">
    <citation type="submission" date="2021-04" db="EMBL/GenBank/DDBJ databases">
        <authorList>
            <person name="Pira H."/>
            <person name="Risdian C."/>
            <person name="Wink J."/>
        </authorList>
    </citation>
    <scope>NUCLEOTIDE SEQUENCE [LARGE SCALE GENOMIC DNA]</scope>
    <source>
        <strain evidence="2 3">WHA3</strain>
    </source>
</reference>
<dbReference type="SMART" id="SM00953">
    <property type="entry name" value="RES"/>
    <property type="match status" value="1"/>
</dbReference>
<dbReference type="InterPro" id="IPR014914">
    <property type="entry name" value="RES_dom"/>
</dbReference>
<sequence length="228" mass="25644">MLRSYARPVWRIVEAQHRISTNRLADDPAAQARLEQLVEDVKPTMPDAALGLHFLLASPFRYWHAAGTRFRRAGVKPGIFYASETEETALAETAYWRLRFFAAAPAMTRPQATSEHSAFTVSVRTAKSLDLTAPPLDAGDALWMRKDDYAPCQRFADHARALDTEIIVYRSVRDDSGGRNAAILAPRAFAGEPDIRTTWHFRFEGDRLTAQAAFPARRTVVFHGESKR</sequence>
<evidence type="ECO:0000313" key="3">
    <source>
        <dbReference type="Proteomes" id="UP000722336"/>
    </source>
</evidence>
<proteinExistence type="predicted"/>
<dbReference type="EMBL" id="JAGSPA010000004">
    <property type="protein sequence ID" value="MBV7257643.1"/>
    <property type="molecule type" value="Genomic_DNA"/>
</dbReference>
<name>A0ABS6SHW4_9SPHN</name>
<organism evidence="2 3">
    <name type="scientific">Pacificimonas pallii</name>
    <dbReference type="NCBI Taxonomy" id="2827236"/>
    <lineage>
        <taxon>Bacteria</taxon>
        <taxon>Pseudomonadati</taxon>
        <taxon>Pseudomonadota</taxon>
        <taxon>Alphaproteobacteria</taxon>
        <taxon>Sphingomonadales</taxon>
        <taxon>Sphingosinicellaceae</taxon>
        <taxon>Pacificimonas</taxon>
    </lineage>
</organism>
<gene>
    <name evidence="2" type="ORF">KCG44_12695</name>
</gene>
<evidence type="ECO:0000313" key="2">
    <source>
        <dbReference type="EMBL" id="MBV7257643.1"/>
    </source>
</evidence>
<accession>A0ABS6SHW4</accession>
<comment type="caution">
    <text evidence="2">The sequence shown here is derived from an EMBL/GenBank/DDBJ whole genome shotgun (WGS) entry which is preliminary data.</text>
</comment>
<dbReference type="Proteomes" id="UP000722336">
    <property type="component" value="Unassembled WGS sequence"/>
</dbReference>
<feature type="domain" description="RES" evidence="1">
    <location>
        <begin position="59"/>
        <end position="194"/>
    </location>
</feature>